<dbReference type="GO" id="GO:0003796">
    <property type="term" value="F:lysozyme activity"/>
    <property type="evidence" value="ECO:0007669"/>
    <property type="project" value="UniProtKB-EC"/>
</dbReference>
<dbReference type="EC" id="3.2.1.17" evidence="4"/>
<accession>A0A919FXW8</accession>
<keyword evidence="14" id="KW-1185">Reference proteome</keyword>
<reference evidence="13" key="2">
    <citation type="submission" date="2020-09" db="EMBL/GenBank/DDBJ databases">
        <authorList>
            <person name="Sun Q."/>
            <person name="Ohkuma M."/>
        </authorList>
    </citation>
    <scope>NUCLEOTIDE SEQUENCE</scope>
    <source>
        <strain evidence="13">JCM 5069</strain>
    </source>
</reference>
<dbReference type="GO" id="GO:0009253">
    <property type="term" value="P:peptidoglycan catabolic process"/>
    <property type="evidence" value="ECO:0007669"/>
    <property type="project" value="InterPro"/>
</dbReference>
<keyword evidence="8" id="KW-0378">Hydrolase</keyword>
<dbReference type="GO" id="GO:0016998">
    <property type="term" value="P:cell wall macromolecule catabolic process"/>
    <property type="evidence" value="ECO:0007669"/>
    <property type="project" value="InterPro"/>
</dbReference>
<dbReference type="Gene3D" id="3.20.20.80">
    <property type="entry name" value="Glycosidases"/>
    <property type="match status" value="1"/>
</dbReference>
<evidence type="ECO:0000256" key="11">
    <source>
        <dbReference type="ARBA" id="ARBA00055588"/>
    </source>
</evidence>
<dbReference type="CDD" id="cd06412">
    <property type="entry name" value="GH25_CH-type"/>
    <property type="match status" value="1"/>
</dbReference>
<comment type="catalytic activity">
    <reaction evidence="1">
        <text>Hydrolysis of (1-&gt;4)-beta-linkages between N-acetylmuramic acid and N-acetyl-D-glucosamine residues in a peptidoglycan and between N-acetyl-D-glucosamine residues in chitodextrins.</text>
        <dbReference type="EC" id="3.2.1.17"/>
    </reaction>
</comment>
<gene>
    <name evidence="13" type="ORF">GCM10018793_12600</name>
</gene>
<comment type="caution">
    <text evidence="13">The sequence shown here is derived from an EMBL/GenBank/DDBJ whole genome shotgun (WGS) entry which is preliminary data.</text>
</comment>
<name>A0A919FXW8_9ACTN</name>
<dbReference type="GO" id="GO:0016052">
    <property type="term" value="P:carbohydrate catabolic process"/>
    <property type="evidence" value="ECO:0007669"/>
    <property type="project" value="TreeGrafter"/>
</dbReference>
<evidence type="ECO:0000256" key="10">
    <source>
        <dbReference type="ARBA" id="ARBA00023295"/>
    </source>
</evidence>
<dbReference type="Pfam" id="PF01183">
    <property type="entry name" value="Glyco_hydro_25"/>
    <property type="match status" value="1"/>
</dbReference>
<dbReference type="GO" id="GO:0031640">
    <property type="term" value="P:killing of cells of another organism"/>
    <property type="evidence" value="ECO:0007669"/>
    <property type="project" value="UniProtKB-KW"/>
</dbReference>
<keyword evidence="6" id="KW-0929">Antimicrobial</keyword>
<reference evidence="13" key="1">
    <citation type="journal article" date="2014" name="Int. J. Syst. Evol. Microbiol.">
        <title>Complete genome sequence of Corynebacterium casei LMG S-19264T (=DSM 44701T), isolated from a smear-ripened cheese.</title>
        <authorList>
            <consortium name="US DOE Joint Genome Institute (JGI-PGF)"/>
            <person name="Walter F."/>
            <person name="Albersmeier A."/>
            <person name="Kalinowski J."/>
            <person name="Ruckert C."/>
        </authorList>
    </citation>
    <scope>NUCLEOTIDE SEQUENCE</scope>
    <source>
        <strain evidence="13">JCM 5069</strain>
    </source>
</reference>
<dbReference type="PROSITE" id="PS51904">
    <property type="entry name" value="GLYCOSYL_HYDROL_F25_2"/>
    <property type="match status" value="1"/>
</dbReference>
<evidence type="ECO:0000256" key="9">
    <source>
        <dbReference type="ARBA" id="ARBA00023157"/>
    </source>
</evidence>
<dbReference type="PANTHER" id="PTHR34135:SF2">
    <property type="entry name" value="LYSOZYME"/>
    <property type="match status" value="1"/>
</dbReference>
<proteinExistence type="inferred from homology"/>
<dbReference type="FunFam" id="3.20.20.80:FF:000060">
    <property type="entry name" value="Lysozyme M1"/>
    <property type="match status" value="1"/>
</dbReference>
<evidence type="ECO:0000256" key="2">
    <source>
        <dbReference type="ARBA" id="ARBA00004613"/>
    </source>
</evidence>
<evidence type="ECO:0000256" key="7">
    <source>
        <dbReference type="ARBA" id="ARBA00022638"/>
    </source>
</evidence>
<evidence type="ECO:0000256" key="3">
    <source>
        <dbReference type="ARBA" id="ARBA00010646"/>
    </source>
</evidence>
<evidence type="ECO:0000256" key="6">
    <source>
        <dbReference type="ARBA" id="ARBA00022529"/>
    </source>
</evidence>
<keyword evidence="5" id="KW-0964">Secreted</keyword>
<evidence type="ECO:0000256" key="8">
    <source>
        <dbReference type="ARBA" id="ARBA00022801"/>
    </source>
</evidence>
<protein>
    <recommendedName>
        <fullName evidence="4">lysozyme</fullName>
        <ecNumber evidence="4">3.2.1.17</ecNumber>
    </recommendedName>
</protein>
<sequence>MRRRGGPGRRGDGRIHPGCPAASEQYERKPAIVFPSSDEHTAIGGPMACDHRPLPRRTRFLTASAAVLAAGSLSLAPAEASAAARPRGHDVSSHQGSVGWPTARANGARFTYVKATEATSYTNSYFTRQFNGARSAGMLHGAYHFALPDRSSGKSQAAYFVRHGGRWRADGWTLPPALDIERDPYSTRTCYGLSRSGMVSWIRSFSDEVNRRTGRRPVIYTSTRWWNTCTGGSRAFAAQHPLWVARYAASAGALPAGWAYWTFWQYADGGSLPGDQDLFNGSMTQLRRLARG</sequence>
<dbReference type="GO" id="GO:0042742">
    <property type="term" value="P:defense response to bacterium"/>
    <property type="evidence" value="ECO:0007669"/>
    <property type="project" value="UniProtKB-KW"/>
</dbReference>
<feature type="region of interest" description="Disordered" evidence="12">
    <location>
        <begin position="1"/>
        <end position="26"/>
    </location>
</feature>
<comment type="similarity">
    <text evidence="3">Belongs to the glycosyl hydrolase 25 family.</text>
</comment>
<dbReference type="EMBL" id="BNCD01000003">
    <property type="protein sequence ID" value="GHH73635.1"/>
    <property type="molecule type" value="Genomic_DNA"/>
</dbReference>
<dbReference type="AlphaFoldDB" id="A0A919FXW8"/>
<dbReference type="SMART" id="SM00641">
    <property type="entry name" value="Glyco_25"/>
    <property type="match status" value="1"/>
</dbReference>
<comment type="function">
    <text evidence="11">This enzyme has both lysozyme (acetylmuramidase) and diacetylmuramidase activities.</text>
</comment>
<dbReference type="InterPro" id="IPR002053">
    <property type="entry name" value="Glyco_hydro_25"/>
</dbReference>
<keyword evidence="7" id="KW-0081">Bacteriolytic enzyme</keyword>
<evidence type="ECO:0000256" key="12">
    <source>
        <dbReference type="SAM" id="MobiDB-lite"/>
    </source>
</evidence>
<evidence type="ECO:0000313" key="14">
    <source>
        <dbReference type="Proteomes" id="UP000603708"/>
    </source>
</evidence>
<evidence type="ECO:0000256" key="4">
    <source>
        <dbReference type="ARBA" id="ARBA00012732"/>
    </source>
</evidence>
<dbReference type="Proteomes" id="UP000603708">
    <property type="component" value="Unassembled WGS sequence"/>
</dbReference>
<evidence type="ECO:0000256" key="5">
    <source>
        <dbReference type="ARBA" id="ARBA00022525"/>
    </source>
</evidence>
<keyword evidence="10" id="KW-0326">Glycosidase</keyword>
<dbReference type="InterPro" id="IPR018077">
    <property type="entry name" value="Glyco_hydro_fam25_subgr"/>
</dbReference>
<keyword evidence="9" id="KW-1015">Disulfide bond</keyword>
<evidence type="ECO:0000256" key="1">
    <source>
        <dbReference type="ARBA" id="ARBA00000632"/>
    </source>
</evidence>
<evidence type="ECO:0000313" key="13">
    <source>
        <dbReference type="EMBL" id="GHH73635.1"/>
    </source>
</evidence>
<dbReference type="PANTHER" id="PTHR34135">
    <property type="entry name" value="LYSOZYME"/>
    <property type="match status" value="1"/>
</dbReference>
<dbReference type="InterPro" id="IPR017853">
    <property type="entry name" value="GH"/>
</dbReference>
<dbReference type="GO" id="GO:0005576">
    <property type="term" value="C:extracellular region"/>
    <property type="evidence" value="ECO:0007669"/>
    <property type="project" value="UniProtKB-SubCell"/>
</dbReference>
<organism evidence="13 14">
    <name type="scientific">Streptomyces sulfonofaciens</name>
    <dbReference type="NCBI Taxonomy" id="68272"/>
    <lineage>
        <taxon>Bacteria</taxon>
        <taxon>Bacillati</taxon>
        <taxon>Actinomycetota</taxon>
        <taxon>Actinomycetes</taxon>
        <taxon>Kitasatosporales</taxon>
        <taxon>Streptomycetaceae</taxon>
        <taxon>Streptomyces</taxon>
    </lineage>
</organism>
<comment type="subcellular location">
    <subcellularLocation>
        <location evidence="2">Secreted</location>
    </subcellularLocation>
</comment>
<dbReference type="SUPFAM" id="SSF51445">
    <property type="entry name" value="(Trans)glycosidases"/>
    <property type="match status" value="1"/>
</dbReference>